<accession>A0ABU6TPX7</accession>
<dbReference type="EMBL" id="JASCZI010091400">
    <property type="protein sequence ID" value="MED6150191.1"/>
    <property type="molecule type" value="Genomic_DNA"/>
</dbReference>
<organism evidence="1 2">
    <name type="scientific">Stylosanthes scabra</name>
    <dbReference type="NCBI Taxonomy" id="79078"/>
    <lineage>
        <taxon>Eukaryota</taxon>
        <taxon>Viridiplantae</taxon>
        <taxon>Streptophyta</taxon>
        <taxon>Embryophyta</taxon>
        <taxon>Tracheophyta</taxon>
        <taxon>Spermatophyta</taxon>
        <taxon>Magnoliopsida</taxon>
        <taxon>eudicotyledons</taxon>
        <taxon>Gunneridae</taxon>
        <taxon>Pentapetalae</taxon>
        <taxon>rosids</taxon>
        <taxon>fabids</taxon>
        <taxon>Fabales</taxon>
        <taxon>Fabaceae</taxon>
        <taxon>Papilionoideae</taxon>
        <taxon>50 kb inversion clade</taxon>
        <taxon>dalbergioids sensu lato</taxon>
        <taxon>Dalbergieae</taxon>
        <taxon>Pterocarpus clade</taxon>
        <taxon>Stylosanthes</taxon>
    </lineage>
</organism>
<protein>
    <submittedName>
        <fullName evidence="1">Uncharacterized protein</fullName>
    </submittedName>
</protein>
<comment type="caution">
    <text evidence="1">The sequence shown here is derived from an EMBL/GenBank/DDBJ whole genome shotgun (WGS) entry which is preliminary data.</text>
</comment>
<evidence type="ECO:0000313" key="2">
    <source>
        <dbReference type="Proteomes" id="UP001341840"/>
    </source>
</evidence>
<feature type="non-terminal residue" evidence="1">
    <location>
        <position position="100"/>
    </location>
</feature>
<keyword evidence="2" id="KW-1185">Reference proteome</keyword>
<evidence type="ECO:0000313" key="1">
    <source>
        <dbReference type="EMBL" id="MED6150191.1"/>
    </source>
</evidence>
<dbReference type="Proteomes" id="UP001341840">
    <property type="component" value="Unassembled WGS sequence"/>
</dbReference>
<sequence>MTQSAEKLDQTRREKCFANFPSSSSAVFTARGLILVMLRLDFGFVFFYRFGLSDVLVSDDCGLNTNPLSSKLILCALVYDFQDQLRHITRIKHEDLNQTK</sequence>
<proteinExistence type="predicted"/>
<reference evidence="1 2" key="1">
    <citation type="journal article" date="2023" name="Plants (Basel)">
        <title>Bridging the Gap: Combining Genomics and Transcriptomics Approaches to Understand Stylosanthes scabra, an Orphan Legume from the Brazilian Caatinga.</title>
        <authorList>
            <person name="Ferreira-Neto J.R.C."/>
            <person name="da Silva M.D."/>
            <person name="Binneck E."/>
            <person name="de Melo N.F."/>
            <person name="da Silva R.H."/>
            <person name="de Melo A.L.T.M."/>
            <person name="Pandolfi V."/>
            <person name="Bustamante F.O."/>
            <person name="Brasileiro-Vidal A.C."/>
            <person name="Benko-Iseppon A.M."/>
        </authorList>
    </citation>
    <scope>NUCLEOTIDE SEQUENCE [LARGE SCALE GENOMIC DNA]</scope>
    <source>
        <tissue evidence="1">Leaves</tissue>
    </source>
</reference>
<gene>
    <name evidence="1" type="ORF">PIB30_070010</name>
</gene>
<name>A0ABU6TPX7_9FABA</name>